<comment type="caution">
    <text evidence="1">The sequence shown here is derived from an EMBL/GenBank/DDBJ whole genome shotgun (WGS) entry which is preliminary data.</text>
</comment>
<reference evidence="2" key="1">
    <citation type="journal article" date="2022" name="Microbiol. Resour. Announc.">
        <title>Draft Genome Sequence of a Methanogenic Archaeon from West Spitsbergen Permafrost.</title>
        <authorList>
            <person name="Trubitsyn V."/>
            <person name="Rivkina E."/>
            <person name="Shcherbakova V."/>
        </authorList>
    </citation>
    <scope>NUCLEOTIDE SEQUENCE [LARGE SCALE GENOMIC DNA]</scope>
    <source>
        <strain evidence="2">VT</strain>
    </source>
</reference>
<evidence type="ECO:0000313" key="2">
    <source>
        <dbReference type="Proteomes" id="UP000825933"/>
    </source>
</evidence>
<dbReference type="Proteomes" id="UP000825933">
    <property type="component" value="Unassembled WGS sequence"/>
</dbReference>
<accession>A0A8T5US97</accession>
<gene>
    <name evidence="1" type="ORF">K8N75_11425</name>
</gene>
<proteinExistence type="predicted"/>
<organism evidence="1 2">
    <name type="scientific">Methanobacterium spitsbergense</name>
    <dbReference type="NCBI Taxonomy" id="2874285"/>
    <lineage>
        <taxon>Archaea</taxon>
        <taxon>Methanobacteriati</taxon>
        <taxon>Methanobacteriota</taxon>
        <taxon>Methanomada group</taxon>
        <taxon>Methanobacteria</taxon>
        <taxon>Methanobacteriales</taxon>
        <taxon>Methanobacteriaceae</taxon>
        <taxon>Methanobacterium</taxon>
    </lineage>
</organism>
<dbReference type="RefSeq" id="WP_223792195.1">
    <property type="nucleotide sequence ID" value="NZ_JAIOUQ010000014.1"/>
</dbReference>
<sequence length="75" mass="8633">MTKNDKVLNSKEATLEYITIELFNSIRGCYNKGNSELQTTIQHQCMDIILESLENGSDKQQFKNIFDKLTGCKKE</sequence>
<keyword evidence="2" id="KW-1185">Reference proteome</keyword>
<evidence type="ECO:0000313" key="1">
    <source>
        <dbReference type="EMBL" id="MBZ2166648.1"/>
    </source>
</evidence>
<dbReference type="AlphaFoldDB" id="A0A8T5US97"/>
<dbReference type="EMBL" id="JAIOUQ010000014">
    <property type="protein sequence ID" value="MBZ2166648.1"/>
    <property type="molecule type" value="Genomic_DNA"/>
</dbReference>
<name>A0A8T5US97_9EURY</name>
<protein>
    <submittedName>
        <fullName evidence="1">Uncharacterized protein</fullName>
    </submittedName>
</protein>